<dbReference type="Proteomes" id="UP001597201">
    <property type="component" value="Unassembled WGS sequence"/>
</dbReference>
<sequence length="379" mass="43445">MFDQNEYDFTGTQGLYLEFNDGLQINWITKNKEAGVYELTNAKNHVLSKGETSENQIHKVQINDFQTEEFTLMFGGKTEGLHKINIRSTPDLAPSIFKNVDSVYVLGDVHGRYSILSQLLQKAKVIDENNKWIAGTAHLVFLGDLFDRGDEVTKLLWFIYELEDQAKIAGGKVHLVIGNHEIMCMTGDLRYVSKKENIIASVHGKKYDELFHPKKSVLGRWLVSKPSVIKINKNIFAHGGIIDLGTPSIEDYNNYVYTQMQDPVFLELLNDTPDSTKYDPKKWRDMQSFFYNQQGPYWFRGYVLSDTLGNLLDAMLKKYRSDIHVVAHTTVPTMRTEYEGKLIATDLDDAATEVLLMIQEKKNVQKFKINLNGEQIEIE</sequence>
<organism evidence="2 3">
    <name type="scientific">Namhaeicola litoreus</name>
    <dbReference type="NCBI Taxonomy" id="1052145"/>
    <lineage>
        <taxon>Bacteria</taxon>
        <taxon>Pseudomonadati</taxon>
        <taxon>Bacteroidota</taxon>
        <taxon>Flavobacteriia</taxon>
        <taxon>Flavobacteriales</taxon>
        <taxon>Flavobacteriaceae</taxon>
        <taxon>Namhaeicola</taxon>
    </lineage>
</organism>
<dbReference type="InterPro" id="IPR004843">
    <property type="entry name" value="Calcineurin-like_PHP"/>
</dbReference>
<keyword evidence="3" id="KW-1185">Reference proteome</keyword>
<comment type="caution">
    <text evidence="2">The sequence shown here is derived from an EMBL/GenBank/DDBJ whole genome shotgun (WGS) entry which is preliminary data.</text>
</comment>
<protein>
    <submittedName>
        <fullName evidence="2">Metallophosphoesterase</fullName>
    </submittedName>
</protein>
<dbReference type="EMBL" id="JBHTMY010000002">
    <property type="protein sequence ID" value="MFD1314989.1"/>
    <property type="molecule type" value="Genomic_DNA"/>
</dbReference>
<dbReference type="InterPro" id="IPR029052">
    <property type="entry name" value="Metallo-depent_PP-like"/>
</dbReference>
<evidence type="ECO:0000313" key="2">
    <source>
        <dbReference type="EMBL" id="MFD1314989.1"/>
    </source>
</evidence>
<name>A0ABW3Y2N0_9FLAO</name>
<dbReference type="Gene3D" id="3.60.21.10">
    <property type="match status" value="1"/>
</dbReference>
<proteinExistence type="predicted"/>
<dbReference type="PANTHER" id="PTHR46546">
    <property type="entry name" value="SHEWANELLA-LIKE PROTEIN PHOSPHATASE 1"/>
    <property type="match status" value="1"/>
</dbReference>
<accession>A0ABW3Y2N0</accession>
<dbReference type="Pfam" id="PF00149">
    <property type="entry name" value="Metallophos"/>
    <property type="match status" value="1"/>
</dbReference>
<reference evidence="3" key="1">
    <citation type="journal article" date="2019" name="Int. J. Syst. Evol. Microbiol.">
        <title>The Global Catalogue of Microorganisms (GCM) 10K type strain sequencing project: providing services to taxonomists for standard genome sequencing and annotation.</title>
        <authorList>
            <consortium name="The Broad Institute Genomics Platform"/>
            <consortium name="The Broad Institute Genome Sequencing Center for Infectious Disease"/>
            <person name="Wu L."/>
            <person name="Ma J."/>
        </authorList>
    </citation>
    <scope>NUCLEOTIDE SEQUENCE [LARGE SCALE GENOMIC DNA]</scope>
    <source>
        <strain evidence="3">CCUG 61485</strain>
    </source>
</reference>
<gene>
    <name evidence="2" type="ORF">ACFQ39_05130</name>
</gene>
<evidence type="ECO:0000259" key="1">
    <source>
        <dbReference type="Pfam" id="PF00149"/>
    </source>
</evidence>
<evidence type="ECO:0000313" key="3">
    <source>
        <dbReference type="Proteomes" id="UP001597201"/>
    </source>
</evidence>
<dbReference type="PANTHER" id="PTHR46546:SF4">
    <property type="entry name" value="SHEWANELLA-LIKE PROTEIN PHOSPHATASE 1"/>
    <property type="match status" value="1"/>
</dbReference>
<feature type="domain" description="Calcineurin-like phosphoesterase" evidence="1">
    <location>
        <begin position="103"/>
        <end position="330"/>
    </location>
</feature>
<dbReference type="RefSeq" id="WP_377176913.1">
    <property type="nucleotide sequence ID" value="NZ_JBHTMY010000002.1"/>
</dbReference>
<dbReference type="SUPFAM" id="SSF56300">
    <property type="entry name" value="Metallo-dependent phosphatases"/>
    <property type="match status" value="1"/>
</dbReference>